<dbReference type="EMBL" id="CP016359">
    <property type="protein sequence ID" value="APU68538.1"/>
    <property type="molecule type" value="Genomic_DNA"/>
</dbReference>
<reference evidence="2 3" key="1">
    <citation type="submission" date="2016-07" db="EMBL/GenBank/DDBJ databases">
        <title>Multi-omics approach to identify versatile polysaccharide utilization systems of a marine flavobacterium Gramella flava.</title>
        <authorList>
            <person name="Tang K."/>
        </authorList>
    </citation>
    <scope>NUCLEOTIDE SEQUENCE [LARGE SCALE GENOMIC DNA]</scope>
    <source>
        <strain evidence="2 3">JLT2011</strain>
    </source>
</reference>
<dbReference type="SUPFAM" id="SSF53850">
    <property type="entry name" value="Periplasmic binding protein-like II"/>
    <property type="match status" value="1"/>
</dbReference>
<dbReference type="KEGG" id="gfl:GRFL_1814"/>
<dbReference type="STRING" id="1229726.GRFL_1814"/>
<proteinExistence type="predicted"/>
<feature type="domain" description="Solute-binding protein family 3/N-terminal" evidence="1">
    <location>
        <begin position="32"/>
        <end position="122"/>
    </location>
</feature>
<protein>
    <recommendedName>
        <fullName evidence="1">Solute-binding protein family 3/N-terminal domain-containing protein</fullName>
    </recommendedName>
</protein>
<name>A0A1L7I4J1_9FLAO</name>
<evidence type="ECO:0000313" key="2">
    <source>
        <dbReference type="EMBL" id="APU68538.1"/>
    </source>
</evidence>
<sequence length="137" mass="15829">MKFYVLLAFLVTACNFPKDPENTFENAQEHQLKIGVTENIPFTSKNEEGKEIDFLKEFARSENLETEFIYGSESDLIEKLEKREIAILAGGFDKNTIWVKKAGLSRPYDSVHVFLIPKGENKLLQHLELFIHKNKQP</sequence>
<dbReference type="Pfam" id="PF00497">
    <property type="entry name" value="SBP_bac_3"/>
    <property type="match status" value="1"/>
</dbReference>
<evidence type="ECO:0000313" key="3">
    <source>
        <dbReference type="Proteomes" id="UP000186230"/>
    </source>
</evidence>
<dbReference type="InterPro" id="IPR001638">
    <property type="entry name" value="Solute-binding_3/MltF_N"/>
</dbReference>
<evidence type="ECO:0000259" key="1">
    <source>
        <dbReference type="Pfam" id="PF00497"/>
    </source>
</evidence>
<dbReference type="RefSeq" id="WP_083644292.1">
    <property type="nucleotide sequence ID" value="NZ_AMRU01000001.1"/>
</dbReference>
<keyword evidence="3" id="KW-1185">Reference proteome</keyword>
<dbReference type="OrthoDB" id="1441012at2"/>
<dbReference type="Gene3D" id="3.40.190.10">
    <property type="entry name" value="Periplasmic binding protein-like II"/>
    <property type="match status" value="1"/>
</dbReference>
<accession>A0A1L7I4J1</accession>
<dbReference type="Proteomes" id="UP000186230">
    <property type="component" value="Chromosome"/>
</dbReference>
<dbReference type="AlphaFoldDB" id="A0A1L7I4J1"/>
<organism evidence="2 3">
    <name type="scientific">Christiangramia flava JLT2011</name>
    <dbReference type="NCBI Taxonomy" id="1229726"/>
    <lineage>
        <taxon>Bacteria</taxon>
        <taxon>Pseudomonadati</taxon>
        <taxon>Bacteroidota</taxon>
        <taxon>Flavobacteriia</taxon>
        <taxon>Flavobacteriales</taxon>
        <taxon>Flavobacteriaceae</taxon>
        <taxon>Christiangramia</taxon>
    </lineage>
</organism>
<gene>
    <name evidence="2" type="ORF">GRFL_1814</name>
</gene>